<dbReference type="PANTHER" id="PTHR43141">
    <property type="entry name" value="CYTOCHROME BD2 SUBUNIT II"/>
    <property type="match status" value="1"/>
</dbReference>
<feature type="transmembrane region" description="Helical" evidence="12">
    <location>
        <begin position="79"/>
        <end position="100"/>
    </location>
</feature>
<evidence type="ECO:0000256" key="2">
    <source>
        <dbReference type="ARBA" id="ARBA00007543"/>
    </source>
</evidence>
<evidence type="ECO:0000256" key="3">
    <source>
        <dbReference type="ARBA" id="ARBA00022448"/>
    </source>
</evidence>
<organism evidence="13 14">
    <name type="scientific">Hydrotalea sandarakina</name>
    <dbReference type="NCBI Taxonomy" id="1004304"/>
    <lineage>
        <taxon>Bacteria</taxon>
        <taxon>Pseudomonadati</taxon>
        <taxon>Bacteroidota</taxon>
        <taxon>Chitinophagia</taxon>
        <taxon>Chitinophagales</taxon>
        <taxon>Chitinophagaceae</taxon>
        <taxon>Hydrotalea</taxon>
    </lineage>
</organism>
<keyword evidence="6 12" id="KW-0812">Transmembrane</keyword>
<comment type="caution">
    <text evidence="13">The sequence shown here is derived from an EMBL/GenBank/DDBJ whole genome shotgun (WGS) entry which is preliminary data.</text>
</comment>
<protein>
    <submittedName>
        <fullName evidence="13">Cytochrome d ubiquinol oxidase subunit II</fullName>
    </submittedName>
</protein>
<dbReference type="OrthoDB" id="9776710at2"/>
<evidence type="ECO:0000256" key="6">
    <source>
        <dbReference type="ARBA" id="ARBA00022692"/>
    </source>
</evidence>
<keyword evidence="3" id="KW-0813">Transport</keyword>
<dbReference type="Pfam" id="PF02322">
    <property type="entry name" value="Cyt_bd_oxida_II"/>
    <property type="match status" value="1"/>
</dbReference>
<evidence type="ECO:0000256" key="7">
    <source>
        <dbReference type="ARBA" id="ARBA00022723"/>
    </source>
</evidence>
<feature type="transmembrane region" description="Helical" evidence="12">
    <location>
        <begin position="12"/>
        <end position="41"/>
    </location>
</feature>
<keyword evidence="4" id="KW-1003">Cell membrane</keyword>
<feature type="transmembrane region" description="Helical" evidence="12">
    <location>
        <begin position="310"/>
        <end position="333"/>
    </location>
</feature>
<keyword evidence="5" id="KW-0349">Heme</keyword>
<feature type="transmembrane region" description="Helical" evidence="12">
    <location>
        <begin position="121"/>
        <end position="144"/>
    </location>
</feature>
<keyword evidence="7" id="KW-0479">Metal-binding</keyword>
<proteinExistence type="inferred from homology"/>
<keyword evidence="11 12" id="KW-0472">Membrane</keyword>
<feature type="transmembrane region" description="Helical" evidence="12">
    <location>
        <begin position="230"/>
        <end position="248"/>
    </location>
</feature>
<evidence type="ECO:0000256" key="12">
    <source>
        <dbReference type="SAM" id="Phobius"/>
    </source>
</evidence>
<evidence type="ECO:0000256" key="11">
    <source>
        <dbReference type="ARBA" id="ARBA00023136"/>
    </source>
</evidence>
<dbReference type="InterPro" id="IPR003317">
    <property type="entry name" value="Cyt-d_oxidase_su2"/>
</dbReference>
<dbReference type="Proteomes" id="UP000249720">
    <property type="component" value="Unassembled WGS sequence"/>
</dbReference>
<comment type="similarity">
    <text evidence="2">Belongs to the cytochrome ubiquinol oxidase subunit 2 family.</text>
</comment>
<gene>
    <name evidence="13" type="ORF">LX80_02510</name>
</gene>
<keyword evidence="8" id="KW-0249">Electron transport</keyword>
<feature type="transmembrane region" description="Helical" evidence="12">
    <location>
        <begin position="260"/>
        <end position="282"/>
    </location>
</feature>
<comment type="subcellular location">
    <subcellularLocation>
        <location evidence="1">Cell membrane</location>
        <topology evidence="1">Multi-pass membrane protein</topology>
    </subcellularLocation>
</comment>
<keyword evidence="14" id="KW-1185">Reference proteome</keyword>
<dbReference type="GO" id="GO:0009055">
    <property type="term" value="F:electron transfer activity"/>
    <property type="evidence" value="ECO:0007669"/>
    <property type="project" value="TreeGrafter"/>
</dbReference>
<dbReference type="GO" id="GO:0070069">
    <property type="term" value="C:cytochrome complex"/>
    <property type="evidence" value="ECO:0007669"/>
    <property type="project" value="TreeGrafter"/>
</dbReference>
<evidence type="ECO:0000313" key="14">
    <source>
        <dbReference type="Proteomes" id="UP000249720"/>
    </source>
</evidence>
<feature type="transmembrane region" description="Helical" evidence="12">
    <location>
        <begin position="207"/>
        <end position="224"/>
    </location>
</feature>
<dbReference type="PIRSF" id="PIRSF000267">
    <property type="entry name" value="Cyt_oxidse_sub2"/>
    <property type="match status" value="1"/>
</dbReference>
<dbReference type="GO" id="GO:0016682">
    <property type="term" value="F:oxidoreductase activity, acting on diphenols and related substances as donors, oxygen as acceptor"/>
    <property type="evidence" value="ECO:0007669"/>
    <property type="project" value="TreeGrafter"/>
</dbReference>
<feature type="transmembrane region" description="Helical" evidence="12">
    <location>
        <begin position="164"/>
        <end position="186"/>
    </location>
</feature>
<evidence type="ECO:0000256" key="4">
    <source>
        <dbReference type="ARBA" id="ARBA00022475"/>
    </source>
</evidence>
<evidence type="ECO:0000313" key="13">
    <source>
        <dbReference type="EMBL" id="PZX60732.1"/>
    </source>
</evidence>
<dbReference type="GO" id="GO:0005886">
    <property type="term" value="C:plasma membrane"/>
    <property type="evidence" value="ECO:0007669"/>
    <property type="project" value="UniProtKB-SubCell"/>
</dbReference>
<keyword evidence="10" id="KW-0408">Iron</keyword>
<dbReference type="PANTHER" id="PTHR43141:SF5">
    <property type="entry name" value="CYTOCHROME BD-I UBIQUINOL OXIDASE SUBUNIT 2"/>
    <property type="match status" value="1"/>
</dbReference>
<keyword evidence="9 12" id="KW-1133">Transmembrane helix</keyword>
<name>A0A2W7TBX4_9BACT</name>
<dbReference type="GO" id="GO:0046872">
    <property type="term" value="F:metal ion binding"/>
    <property type="evidence" value="ECO:0007669"/>
    <property type="project" value="UniProtKB-KW"/>
</dbReference>
<dbReference type="EMBL" id="QKZV01000009">
    <property type="protein sequence ID" value="PZX60732.1"/>
    <property type="molecule type" value="Genomic_DNA"/>
</dbReference>
<evidence type="ECO:0000256" key="1">
    <source>
        <dbReference type="ARBA" id="ARBA00004651"/>
    </source>
</evidence>
<sequence length="344" mass="38752">METFLGIELSTWWFAIVGAVFTGYAILDGFDLGAGAIHLLFKKEESRRIALNAIGPVWDGNEVWLVIGGGALFAGFPDVYATIFSAFYIPFMLFLVLLILRAISIEFRSKEPMRWWRQMWDVLYSVSSALIGFLLGVVLGNLIIGLPIDSHYEYTGHFLQLLNPYALLTGATTLSLFAMHGSIYLVMKTEKRLYTKLSLMVHDTSRVFVVFYMLLTIVTLVYYPHMANTIKRYPFLIAVPVITVFNTINTRRLLELGKYLAAFFSSALTVALLLITFAMNLYPHIVRSNINPLYSLTVHNAASSSRSLTIMLIIAAIGVPIIAVYTSFVFWTFKGKVKLDENSY</sequence>
<evidence type="ECO:0000256" key="5">
    <source>
        <dbReference type="ARBA" id="ARBA00022617"/>
    </source>
</evidence>
<evidence type="ECO:0000256" key="8">
    <source>
        <dbReference type="ARBA" id="ARBA00022982"/>
    </source>
</evidence>
<accession>A0A2W7TBX4</accession>
<dbReference type="RefSeq" id="WP_111296975.1">
    <property type="nucleotide sequence ID" value="NZ_QKZV01000009.1"/>
</dbReference>
<evidence type="ECO:0000256" key="9">
    <source>
        <dbReference type="ARBA" id="ARBA00022989"/>
    </source>
</evidence>
<reference evidence="13 14" key="1">
    <citation type="submission" date="2018-06" db="EMBL/GenBank/DDBJ databases">
        <title>Genomic Encyclopedia of Archaeal and Bacterial Type Strains, Phase II (KMG-II): from individual species to whole genera.</title>
        <authorList>
            <person name="Goeker M."/>
        </authorList>
    </citation>
    <scope>NUCLEOTIDE SEQUENCE [LARGE SCALE GENOMIC DNA]</scope>
    <source>
        <strain evidence="13 14">DSM 23241</strain>
    </source>
</reference>
<dbReference type="AlphaFoldDB" id="A0A2W7TBX4"/>
<dbReference type="GO" id="GO:0019646">
    <property type="term" value="P:aerobic electron transport chain"/>
    <property type="evidence" value="ECO:0007669"/>
    <property type="project" value="TreeGrafter"/>
</dbReference>
<evidence type="ECO:0000256" key="10">
    <source>
        <dbReference type="ARBA" id="ARBA00023004"/>
    </source>
</evidence>
<dbReference type="NCBIfam" id="TIGR00203">
    <property type="entry name" value="cydB"/>
    <property type="match status" value="1"/>
</dbReference>